<evidence type="ECO:0000256" key="8">
    <source>
        <dbReference type="SAM" id="SignalP"/>
    </source>
</evidence>
<reference evidence="9 10" key="2">
    <citation type="journal article" date="2022" name="Mol. Biol. Evol.">
        <title>Comparative Genomics Reveals Insights into the Divergent Evolution of Astigmatic Mites and Household Pest Adaptations.</title>
        <authorList>
            <person name="Xiong Q."/>
            <person name="Wan A.T."/>
            <person name="Liu X."/>
            <person name="Fung C.S."/>
            <person name="Xiao X."/>
            <person name="Malainual N."/>
            <person name="Hou J."/>
            <person name="Wang L."/>
            <person name="Wang M."/>
            <person name="Yang K.Y."/>
            <person name="Cui Y."/>
            <person name="Leung E.L."/>
            <person name="Nong W."/>
            <person name="Shin S.K."/>
            <person name="Au S.W."/>
            <person name="Jeong K.Y."/>
            <person name="Chew F.T."/>
            <person name="Hui J.H."/>
            <person name="Leung T.F."/>
            <person name="Tungtrongchitr A."/>
            <person name="Zhong N."/>
            <person name="Liu Z."/>
            <person name="Tsui S.K."/>
        </authorList>
    </citation>
    <scope>NUCLEOTIDE SEQUENCE [LARGE SCALE GENOMIC DNA]</scope>
    <source>
        <strain evidence="9">Derp</strain>
    </source>
</reference>
<evidence type="ECO:0000256" key="4">
    <source>
        <dbReference type="ARBA" id="ARBA00023180"/>
    </source>
</evidence>
<keyword evidence="6" id="KW-0479">Metal-binding</keyword>
<sequence>MSSINYYRSKLLLLLSLLLIFFCSINQFVNGEDEIPISSTTASTLTTSNSTTTTVVPPPVSNATDEQLTPTTTTKQENSTTEKLNENDNDEGELIRDENKGREFMLEFDKLMEQLNYEIVEASFNFHTNLTAENQAHLLEVTKKLNRQQKEIWKKSKRYDYQQFSDPILRRLFEKISVLGIPALEEQDSEKFTKISTELTRTYDQASICLDGKCGLDLDPDLYQIMAKSRDPEKLKHVWIEWRNQAGSPNRQRYIEYIHLGNKAAIANGFKTLDDLWLFPWETEDFKQQVAQLWEELKPYYQKIHSYVRMRLRRFYVEDRNDNETTTTINWPTDGTIPAHLLGNMWSQTWGNIYDLVVPYPGRKSLDVTEEMREQNYTAMNMFHLAEKFFKDLSLIPMPETFWKYSMFTKPLDRKVACHATAWDFYNRQDFRVKMCTSVTMKDLITVHHEMGHIQYYLQYKDQPVAFREGANPGFHEAVGDLLALSVSTPEHLKKINLLSPNETVDQEILLNYQLKMALDKLAFLPFGYLMDAYRWDLFSGKVSLDEMNKHWWWYRLQYQGISPPVRRNESDFDPAAKYHIPAGVEYIRYFVSFIIQFQFHQTLCNIAQPGRPLYQCDIDGNHQAGEHLAKMLRLGSSVRWPEAMKLMTGSERMSAAPLIEYFQPLFQWLDQQIVNETLGWQVNLDNYI</sequence>
<dbReference type="Pfam" id="PF01401">
    <property type="entry name" value="Peptidase_M2"/>
    <property type="match status" value="1"/>
</dbReference>
<evidence type="ECO:0000256" key="1">
    <source>
        <dbReference type="ARBA" id="ARBA00008139"/>
    </source>
</evidence>
<dbReference type="PRINTS" id="PR00791">
    <property type="entry name" value="PEPDIPTASEA"/>
</dbReference>
<comment type="similarity">
    <text evidence="1 5 6">Belongs to the peptidase M2 family.</text>
</comment>
<dbReference type="CDD" id="cd06461">
    <property type="entry name" value="M2_ACE"/>
    <property type="match status" value="1"/>
</dbReference>
<evidence type="ECO:0000313" key="9">
    <source>
        <dbReference type="EMBL" id="KAH9412798.1"/>
    </source>
</evidence>
<comment type="caution">
    <text evidence="9">The sequence shown here is derived from an EMBL/GenBank/DDBJ whole genome shotgun (WGS) entry which is preliminary data.</text>
</comment>
<dbReference type="PROSITE" id="PS52011">
    <property type="entry name" value="PEPTIDASE_M2"/>
    <property type="match status" value="1"/>
</dbReference>
<evidence type="ECO:0000256" key="2">
    <source>
        <dbReference type="ARBA" id="ARBA00022729"/>
    </source>
</evidence>
<dbReference type="PANTHER" id="PTHR10514">
    <property type="entry name" value="ANGIOTENSIN-CONVERTING ENZYME"/>
    <property type="match status" value="1"/>
</dbReference>
<gene>
    <name evidence="9" type="ORF">DERP_009780</name>
</gene>
<dbReference type="Proteomes" id="UP000887458">
    <property type="component" value="Unassembled WGS sequence"/>
</dbReference>
<protein>
    <recommendedName>
        <fullName evidence="6">Angiotensin-converting enzyme</fullName>
        <ecNumber evidence="6">3.4.-.-</ecNumber>
    </recommendedName>
</protein>
<dbReference type="PANTHER" id="PTHR10514:SF27">
    <property type="entry name" value="ANGIOTENSIN-CONVERTING ENZYME"/>
    <property type="match status" value="1"/>
</dbReference>
<feature type="disulfide bond" evidence="5">
    <location>
        <begin position="418"/>
        <end position="436"/>
    </location>
</feature>
<proteinExistence type="inferred from homology"/>
<evidence type="ECO:0000256" key="6">
    <source>
        <dbReference type="RuleBase" id="RU361144"/>
    </source>
</evidence>
<keyword evidence="6" id="KW-0862">Zinc</keyword>
<evidence type="ECO:0000256" key="7">
    <source>
        <dbReference type="SAM" id="MobiDB-lite"/>
    </source>
</evidence>
<dbReference type="SUPFAM" id="SSF55486">
    <property type="entry name" value="Metalloproteases ('zincins'), catalytic domain"/>
    <property type="match status" value="1"/>
</dbReference>
<keyword evidence="6" id="KW-0378">Hydrolase</keyword>
<dbReference type="Gene3D" id="1.10.1370.30">
    <property type="match status" value="2"/>
</dbReference>
<feature type="signal peptide" evidence="8">
    <location>
        <begin position="1"/>
        <end position="31"/>
    </location>
</feature>
<keyword evidence="2 8" id="KW-0732">Signal</keyword>
<keyword evidence="10" id="KW-1185">Reference proteome</keyword>
<accession>A0ABQ8IRA5</accession>
<organism evidence="9 10">
    <name type="scientific">Dermatophagoides pteronyssinus</name>
    <name type="common">European house dust mite</name>
    <dbReference type="NCBI Taxonomy" id="6956"/>
    <lineage>
        <taxon>Eukaryota</taxon>
        <taxon>Metazoa</taxon>
        <taxon>Ecdysozoa</taxon>
        <taxon>Arthropoda</taxon>
        <taxon>Chelicerata</taxon>
        <taxon>Arachnida</taxon>
        <taxon>Acari</taxon>
        <taxon>Acariformes</taxon>
        <taxon>Sarcoptiformes</taxon>
        <taxon>Astigmata</taxon>
        <taxon>Psoroptidia</taxon>
        <taxon>Analgoidea</taxon>
        <taxon>Pyroglyphidae</taxon>
        <taxon>Dermatophagoidinae</taxon>
        <taxon>Dermatophagoides</taxon>
    </lineage>
</organism>
<comment type="cofactor">
    <cofactor evidence="6">
        <name>Zn(2+)</name>
        <dbReference type="ChEBI" id="CHEBI:29105"/>
    </cofactor>
    <text evidence="6">Binds 1 zinc ion per subunit.</text>
</comment>
<dbReference type="EMBL" id="NJHN03000128">
    <property type="protein sequence ID" value="KAH9412798.1"/>
    <property type="molecule type" value="Genomic_DNA"/>
</dbReference>
<feature type="chain" id="PRO_5045868226" description="Angiotensin-converting enzyme" evidence="8">
    <location>
        <begin position="32"/>
        <end position="689"/>
    </location>
</feature>
<keyword evidence="4 6" id="KW-0325">Glycoprotein</keyword>
<keyword evidence="6" id="KW-0645">Protease</keyword>
<evidence type="ECO:0000256" key="3">
    <source>
        <dbReference type="ARBA" id="ARBA00023157"/>
    </source>
</evidence>
<reference evidence="9 10" key="1">
    <citation type="journal article" date="2018" name="J. Allergy Clin. Immunol.">
        <title>High-quality assembly of Dermatophagoides pteronyssinus genome and transcriptome reveals a wide range of novel allergens.</title>
        <authorList>
            <person name="Liu X.Y."/>
            <person name="Yang K.Y."/>
            <person name="Wang M.Q."/>
            <person name="Kwok J.S."/>
            <person name="Zeng X."/>
            <person name="Yang Z."/>
            <person name="Xiao X.J."/>
            <person name="Lau C.P."/>
            <person name="Li Y."/>
            <person name="Huang Z.M."/>
            <person name="Ba J.G."/>
            <person name="Yim A.K."/>
            <person name="Ouyang C.Y."/>
            <person name="Ngai S.M."/>
            <person name="Chan T.F."/>
            <person name="Leung E.L."/>
            <person name="Liu L."/>
            <person name="Liu Z.G."/>
            <person name="Tsui S.K."/>
        </authorList>
    </citation>
    <scope>NUCLEOTIDE SEQUENCE [LARGE SCALE GENOMIC DNA]</scope>
    <source>
        <strain evidence="9">Derp</strain>
    </source>
</reference>
<dbReference type="EC" id="3.4.-.-" evidence="6"/>
<evidence type="ECO:0000313" key="10">
    <source>
        <dbReference type="Proteomes" id="UP000887458"/>
    </source>
</evidence>
<feature type="compositionally biased region" description="Low complexity" evidence="7">
    <location>
        <begin position="42"/>
        <end position="81"/>
    </location>
</feature>
<keyword evidence="6" id="KW-0121">Carboxypeptidase</keyword>
<keyword evidence="3 5" id="KW-1015">Disulfide bond</keyword>
<keyword evidence="6" id="KW-0482">Metalloprotease</keyword>
<feature type="region of interest" description="Disordered" evidence="7">
    <location>
        <begin position="42"/>
        <end position="96"/>
    </location>
</feature>
<dbReference type="InterPro" id="IPR001548">
    <property type="entry name" value="Peptidase_M2"/>
</dbReference>
<evidence type="ECO:0000256" key="5">
    <source>
        <dbReference type="PROSITE-ProRule" id="PRU01355"/>
    </source>
</evidence>
<name>A0ABQ8IRA5_DERPT</name>
<comment type="caution">
    <text evidence="5">Lacks conserved residue(s) required for the propagation of feature annotation.</text>
</comment>